<feature type="coiled-coil region" evidence="1">
    <location>
        <begin position="301"/>
        <end position="342"/>
    </location>
</feature>
<dbReference type="Gene3D" id="1.10.287.1490">
    <property type="match status" value="1"/>
</dbReference>
<feature type="transmembrane region" description="Helical" evidence="2">
    <location>
        <begin position="175"/>
        <end position="198"/>
    </location>
</feature>
<proteinExistence type="predicted"/>
<dbReference type="PANTHER" id="PTHR41259:SF1">
    <property type="entry name" value="DOUBLE-STRAND BREAK REPAIR RAD50 ATPASE, PUTATIVE-RELATED"/>
    <property type="match status" value="1"/>
</dbReference>
<evidence type="ECO:0000256" key="1">
    <source>
        <dbReference type="SAM" id="Coils"/>
    </source>
</evidence>
<evidence type="ECO:0000313" key="4">
    <source>
        <dbReference type="Proteomes" id="UP000824089"/>
    </source>
</evidence>
<dbReference type="Proteomes" id="UP000824089">
    <property type="component" value="Unassembled WGS sequence"/>
</dbReference>
<reference evidence="3" key="2">
    <citation type="journal article" date="2021" name="PeerJ">
        <title>Extensive microbial diversity within the chicken gut microbiome revealed by metagenomics and culture.</title>
        <authorList>
            <person name="Gilroy R."/>
            <person name="Ravi A."/>
            <person name="Getino M."/>
            <person name="Pursley I."/>
            <person name="Horton D.L."/>
            <person name="Alikhan N.F."/>
            <person name="Baker D."/>
            <person name="Gharbi K."/>
            <person name="Hall N."/>
            <person name="Watson M."/>
            <person name="Adriaenssens E.M."/>
            <person name="Foster-Nyarko E."/>
            <person name="Jarju S."/>
            <person name="Secka A."/>
            <person name="Antonio M."/>
            <person name="Oren A."/>
            <person name="Chaudhuri R.R."/>
            <person name="La Ragione R."/>
            <person name="Hildebrand F."/>
            <person name="Pallen M.J."/>
        </authorList>
    </citation>
    <scope>NUCLEOTIDE SEQUENCE</scope>
    <source>
        <strain evidence="3">CHK195-4489</strain>
    </source>
</reference>
<dbReference type="AlphaFoldDB" id="A0A9D1I8P3"/>
<feature type="transmembrane region" description="Helical" evidence="2">
    <location>
        <begin position="133"/>
        <end position="155"/>
    </location>
</feature>
<comment type="caution">
    <text evidence="3">The sequence shown here is derived from an EMBL/GenBank/DDBJ whole genome shotgun (WGS) entry which is preliminary data.</text>
</comment>
<keyword evidence="2" id="KW-1133">Transmembrane helix</keyword>
<sequence length="479" mass="53157">KSDRMKQSSSEIIVGRRIKTAMDAISSPRSEKGALDILRSQKEETDAAIQKLYALETEAEQLREEYVRLQAELNDVKDRHASEKPDLAKITKAVETVSLHGEIKSCVTEINRCDEALAEAAARAKKIHRPVSAILILLLCAAGLLAAAVAFASRLDVFSLLQRFSLYQKALENKPTAYLILAGAALFLIIISSVILSCSSSRSRGLKTELFDLEEELSGLLGTEYTYGAKHHSANRDRINAALEAHTDEYKNAKAVLDSEDHKNSRDQEYLAAVEEYTRKIAYTKASADAMNKTADNLGDLEALREQSEELAARIASYQRKLECLTLAKNALEEAYRRWQADLGPVFGSEAGVLLGRLTGGRYNDLRVARNFEITLRSGEGEMQHFYSYSGATVDQMYLALRLALVKIISAPESRLPLILDDPFVQYDAKRRQSAYDVIRQFSAENRVQIILTVCGGESFPRELTAAELESVSFGADFS</sequence>
<dbReference type="SUPFAM" id="SSF52540">
    <property type="entry name" value="P-loop containing nucleoside triphosphate hydrolases"/>
    <property type="match status" value="1"/>
</dbReference>
<dbReference type="InterPro" id="IPR027417">
    <property type="entry name" value="P-loop_NTPase"/>
</dbReference>
<accession>A0A9D1I8P3</accession>
<keyword evidence="2" id="KW-0812">Transmembrane</keyword>
<name>A0A9D1I8P3_9CLOT</name>
<organism evidence="3 4">
    <name type="scientific">Candidatus Egerieisoma faecipullorum</name>
    <dbReference type="NCBI Taxonomy" id="2840963"/>
    <lineage>
        <taxon>Bacteria</taxon>
        <taxon>Bacillati</taxon>
        <taxon>Bacillota</taxon>
        <taxon>Clostridia</taxon>
        <taxon>Eubacteriales</taxon>
        <taxon>Clostridiaceae</taxon>
        <taxon>Clostridiaceae incertae sedis</taxon>
        <taxon>Candidatus Egerieisoma</taxon>
    </lineage>
</organism>
<dbReference type="Gene3D" id="3.40.50.300">
    <property type="entry name" value="P-loop containing nucleotide triphosphate hydrolases"/>
    <property type="match status" value="1"/>
</dbReference>
<dbReference type="EMBL" id="DVMM01000168">
    <property type="protein sequence ID" value="HIU30176.1"/>
    <property type="molecule type" value="Genomic_DNA"/>
</dbReference>
<evidence type="ECO:0000256" key="2">
    <source>
        <dbReference type="SAM" id="Phobius"/>
    </source>
</evidence>
<reference evidence="3" key="1">
    <citation type="submission" date="2020-10" db="EMBL/GenBank/DDBJ databases">
        <authorList>
            <person name="Gilroy R."/>
        </authorList>
    </citation>
    <scope>NUCLEOTIDE SEQUENCE</scope>
    <source>
        <strain evidence="3">CHK195-4489</strain>
    </source>
</reference>
<feature type="non-terminal residue" evidence="3">
    <location>
        <position position="1"/>
    </location>
</feature>
<feature type="coiled-coil region" evidence="1">
    <location>
        <begin position="45"/>
        <end position="79"/>
    </location>
</feature>
<keyword evidence="1" id="KW-0175">Coiled coil</keyword>
<dbReference type="PANTHER" id="PTHR41259">
    <property type="entry name" value="DOUBLE-STRAND BREAK REPAIR RAD50 ATPASE, PUTATIVE-RELATED"/>
    <property type="match status" value="1"/>
</dbReference>
<gene>
    <name evidence="3" type="ORF">IAD50_07775</name>
</gene>
<evidence type="ECO:0000313" key="3">
    <source>
        <dbReference type="EMBL" id="HIU30176.1"/>
    </source>
</evidence>
<keyword evidence="2" id="KW-0472">Membrane</keyword>
<protein>
    <submittedName>
        <fullName evidence="3">Uncharacterized protein</fullName>
    </submittedName>
</protein>